<keyword evidence="5 7" id="KW-0472">Membrane</keyword>
<evidence type="ECO:0000313" key="9">
    <source>
        <dbReference type="Proteomes" id="UP001596435"/>
    </source>
</evidence>
<keyword evidence="4 7" id="KW-1133">Transmembrane helix</keyword>
<reference evidence="9" key="1">
    <citation type="journal article" date="2019" name="Int. J. Syst. Evol. Microbiol.">
        <title>The Global Catalogue of Microorganisms (GCM) 10K type strain sequencing project: providing services to taxonomists for standard genome sequencing and annotation.</title>
        <authorList>
            <consortium name="The Broad Institute Genomics Platform"/>
            <consortium name="The Broad Institute Genome Sequencing Center for Infectious Disease"/>
            <person name="Wu L."/>
            <person name="Ma J."/>
        </authorList>
    </citation>
    <scope>NUCLEOTIDE SEQUENCE [LARGE SCALE GENOMIC DNA]</scope>
    <source>
        <strain evidence="9">CGMCC 1.12859</strain>
    </source>
</reference>
<evidence type="ECO:0000256" key="2">
    <source>
        <dbReference type="ARBA" id="ARBA00022475"/>
    </source>
</evidence>
<keyword evidence="3 7" id="KW-0812">Transmembrane</keyword>
<dbReference type="PIRSF" id="PIRSF035875">
    <property type="entry name" value="RNase_BN"/>
    <property type="match status" value="1"/>
</dbReference>
<dbReference type="EMBL" id="JBHTAJ010000079">
    <property type="protein sequence ID" value="MFC7183818.1"/>
    <property type="molecule type" value="Genomic_DNA"/>
</dbReference>
<organism evidence="8 9">
    <name type="scientific">Kitasatospora paranensis</name>
    <dbReference type="NCBI Taxonomy" id="258053"/>
    <lineage>
        <taxon>Bacteria</taxon>
        <taxon>Bacillati</taxon>
        <taxon>Actinomycetota</taxon>
        <taxon>Actinomycetes</taxon>
        <taxon>Kitasatosporales</taxon>
        <taxon>Streptomycetaceae</taxon>
        <taxon>Kitasatospora</taxon>
    </lineage>
</organism>
<feature type="transmembrane region" description="Helical" evidence="7">
    <location>
        <begin position="115"/>
        <end position="138"/>
    </location>
</feature>
<evidence type="ECO:0000256" key="4">
    <source>
        <dbReference type="ARBA" id="ARBA00022989"/>
    </source>
</evidence>
<sequence>MGPLSETGPAGPPPALPADGAPRRYGATARRWAAGRRVAVGLWDGELTDRAAALTYYGVLAAFPATAVLLAVLLAVPGAASSTDRLPGVLDRIAPGAVGDLLRTAARQSEGHGGLGWLAVAGLLTALWSASGYVGAFVRTANAVLGVTEGRPWWKVLTLRLGLTLAPAVLLGCAALAVVVSGPTTAALGDALGLGRAVQAVWQVARWPVLAVVAVFAVAALYRVAPDAPRGGRRFVSAGSVLAVLSWLAASAGFGWFVRAVGSFDRMYGALAGVAVSLVWLWLSNVALLLGLALDAARREADGG</sequence>
<keyword evidence="9" id="KW-1185">Reference proteome</keyword>
<evidence type="ECO:0000256" key="5">
    <source>
        <dbReference type="ARBA" id="ARBA00023136"/>
    </source>
</evidence>
<comment type="caution">
    <text evidence="8">The sequence shown here is derived from an EMBL/GenBank/DDBJ whole genome shotgun (WGS) entry which is preliminary data.</text>
</comment>
<accession>A0ABW2G925</accession>
<feature type="transmembrane region" description="Helical" evidence="7">
    <location>
        <begin position="270"/>
        <end position="294"/>
    </location>
</feature>
<dbReference type="NCBIfam" id="TIGR00765">
    <property type="entry name" value="yihY_not_rbn"/>
    <property type="match status" value="1"/>
</dbReference>
<name>A0ABW2G925_9ACTN</name>
<dbReference type="Proteomes" id="UP001596435">
    <property type="component" value="Unassembled WGS sequence"/>
</dbReference>
<proteinExistence type="predicted"/>
<dbReference type="PANTHER" id="PTHR30213:SF0">
    <property type="entry name" value="UPF0761 MEMBRANE PROTEIN YIHY"/>
    <property type="match status" value="1"/>
</dbReference>
<evidence type="ECO:0000256" key="7">
    <source>
        <dbReference type="SAM" id="Phobius"/>
    </source>
</evidence>
<dbReference type="PANTHER" id="PTHR30213">
    <property type="entry name" value="INNER MEMBRANE PROTEIN YHJD"/>
    <property type="match status" value="1"/>
</dbReference>
<protein>
    <submittedName>
        <fullName evidence="8">YihY/virulence factor BrkB family protein</fullName>
    </submittedName>
</protein>
<dbReference type="Pfam" id="PF03631">
    <property type="entry name" value="Virul_fac_BrkB"/>
    <property type="match status" value="1"/>
</dbReference>
<feature type="transmembrane region" description="Helical" evidence="7">
    <location>
        <begin position="200"/>
        <end position="223"/>
    </location>
</feature>
<evidence type="ECO:0000256" key="3">
    <source>
        <dbReference type="ARBA" id="ARBA00022692"/>
    </source>
</evidence>
<feature type="transmembrane region" description="Helical" evidence="7">
    <location>
        <begin position="54"/>
        <end position="76"/>
    </location>
</feature>
<evidence type="ECO:0000256" key="6">
    <source>
        <dbReference type="SAM" id="MobiDB-lite"/>
    </source>
</evidence>
<dbReference type="RefSeq" id="WP_380232506.1">
    <property type="nucleotide sequence ID" value="NZ_JBHTAJ010000079.1"/>
</dbReference>
<feature type="transmembrane region" description="Helical" evidence="7">
    <location>
        <begin position="159"/>
        <end position="180"/>
    </location>
</feature>
<feature type="transmembrane region" description="Helical" evidence="7">
    <location>
        <begin position="235"/>
        <end position="258"/>
    </location>
</feature>
<keyword evidence="2" id="KW-1003">Cell membrane</keyword>
<evidence type="ECO:0000256" key="1">
    <source>
        <dbReference type="ARBA" id="ARBA00004651"/>
    </source>
</evidence>
<comment type="subcellular location">
    <subcellularLocation>
        <location evidence="1">Cell membrane</location>
        <topology evidence="1">Multi-pass membrane protein</topology>
    </subcellularLocation>
</comment>
<feature type="region of interest" description="Disordered" evidence="6">
    <location>
        <begin position="1"/>
        <end position="22"/>
    </location>
</feature>
<gene>
    <name evidence="8" type="ORF">ACFQMG_30155</name>
</gene>
<dbReference type="InterPro" id="IPR017039">
    <property type="entry name" value="Virul_fac_BrkB"/>
</dbReference>
<evidence type="ECO:0000313" key="8">
    <source>
        <dbReference type="EMBL" id="MFC7183818.1"/>
    </source>
</evidence>